<keyword evidence="2" id="KW-1185">Reference proteome</keyword>
<proteinExistence type="predicted"/>
<reference evidence="1 2" key="1">
    <citation type="submission" date="2017-07" db="EMBL/GenBank/DDBJ databases">
        <title>Leptospira spp. isolated from tropical soils.</title>
        <authorList>
            <person name="Thibeaux R."/>
            <person name="Iraola G."/>
            <person name="Ferres I."/>
            <person name="Bierque E."/>
            <person name="Girault D."/>
            <person name="Soupe-Gilbert M.-E."/>
            <person name="Picardeau M."/>
            <person name="Goarant C."/>
        </authorList>
    </citation>
    <scope>NUCLEOTIDE SEQUENCE [LARGE SCALE GENOMIC DNA]</scope>
    <source>
        <strain evidence="1 2">JW2-C-B1</strain>
    </source>
</reference>
<sequence>MSRKFVIFIRQSKRKIPSNQEVRASRVLEARIGNSLKTDSAKRIRRVDFDSMIFQRPRVISFEFGRFGLEFLH</sequence>
<accession>A0ABX4N697</accession>
<dbReference type="Proteomes" id="UP000231919">
    <property type="component" value="Unassembled WGS sequence"/>
</dbReference>
<dbReference type="EMBL" id="NPDP01000034">
    <property type="protein sequence ID" value="PJZ28705.1"/>
    <property type="molecule type" value="Genomic_DNA"/>
</dbReference>
<evidence type="ECO:0000313" key="2">
    <source>
        <dbReference type="Proteomes" id="UP000231919"/>
    </source>
</evidence>
<comment type="caution">
    <text evidence="1">The sequence shown here is derived from an EMBL/GenBank/DDBJ whole genome shotgun (WGS) entry which is preliminary data.</text>
</comment>
<organism evidence="1 2">
    <name type="scientific">Leptospira kmetyi</name>
    <dbReference type="NCBI Taxonomy" id="408139"/>
    <lineage>
        <taxon>Bacteria</taxon>
        <taxon>Pseudomonadati</taxon>
        <taxon>Spirochaetota</taxon>
        <taxon>Spirochaetia</taxon>
        <taxon>Leptospirales</taxon>
        <taxon>Leptospiraceae</taxon>
        <taxon>Leptospira</taxon>
    </lineage>
</organism>
<gene>
    <name evidence="1" type="ORF">CH378_16685</name>
</gene>
<name>A0ABX4N697_9LEPT</name>
<evidence type="ECO:0000313" key="1">
    <source>
        <dbReference type="EMBL" id="PJZ28705.1"/>
    </source>
</evidence>
<protein>
    <submittedName>
        <fullName evidence="1">Uncharacterized protein</fullName>
    </submittedName>
</protein>